<comment type="similarity">
    <text evidence="2">Belongs to the membrane fusion protein (MFP) (TC 8.A.1) family.</text>
</comment>
<dbReference type="Gene3D" id="1.10.287.470">
    <property type="entry name" value="Helix hairpin bin"/>
    <property type="match status" value="1"/>
</dbReference>
<proteinExistence type="inferred from homology"/>
<evidence type="ECO:0000256" key="4">
    <source>
        <dbReference type="SAM" id="MobiDB-lite"/>
    </source>
</evidence>
<feature type="region of interest" description="Disordered" evidence="4">
    <location>
        <begin position="352"/>
        <end position="395"/>
    </location>
</feature>
<organism evidence="7 8">
    <name type="scientific">Chryseolinea lacunae</name>
    <dbReference type="NCBI Taxonomy" id="2801331"/>
    <lineage>
        <taxon>Bacteria</taxon>
        <taxon>Pseudomonadati</taxon>
        <taxon>Bacteroidota</taxon>
        <taxon>Cytophagia</taxon>
        <taxon>Cytophagales</taxon>
        <taxon>Fulvivirgaceae</taxon>
        <taxon>Chryseolinea</taxon>
    </lineage>
</organism>
<dbReference type="SUPFAM" id="SSF111369">
    <property type="entry name" value="HlyD-like secretion proteins"/>
    <property type="match status" value="2"/>
</dbReference>
<dbReference type="Gene3D" id="2.40.50.100">
    <property type="match status" value="1"/>
</dbReference>
<dbReference type="NCBIfam" id="TIGR01730">
    <property type="entry name" value="RND_mfp"/>
    <property type="match status" value="1"/>
</dbReference>
<protein>
    <submittedName>
        <fullName evidence="7">Efflux RND transporter periplasmic adaptor subunit</fullName>
    </submittedName>
</protein>
<dbReference type="Gene3D" id="2.40.30.170">
    <property type="match status" value="1"/>
</dbReference>
<dbReference type="Gene3D" id="2.40.420.20">
    <property type="match status" value="1"/>
</dbReference>
<feature type="domain" description="AprE-like beta-barrel" evidence="6">
    <location>
        <begin position="246"/>
        <end position="337"/>
    </location>
</feature>
<evidence type="ECO:0000256" key="3">
    <source>
        <dbReference type="ARBA" id="ARBA00023054"/>
    </source>
</evidence>
<dbReference type="Proteomes" id="UP000613030">
    <property type="component" value="Unassembled WGS sequence"/>
</dbReference>
<comment type="subcellular location">
    <subcellularLocation>
        <location evidence="1">Cell envelope</location>
    </subcellularLocation>
</comment>
<dbReference type="InterPro" id="IPR006143">
    <property type="entry name" value="RND_pump_MFP"/>
</dbReference>
<name>A0ABS1KWD2_9BACT</name>
<comment type="caution">
    <text evidence="7">The sequence shown here is derived from an EMBL/GenBank/DDBJ whole genome shotgun (WGS) entry which is preliminary data.</text>
</comment>
<keyword evidence="8" id="KW-1185">Reference proteome</keyword>
<evidence type="ECO:0000256" key="1">
    <source>
        <dbReference type="ARBA" id="ARBA00004196"/>
    </source>
</evidence>
<gene>
    <name evidence="7" type="ORF">JI741_21275</name>
</gene>
<evidence type="ECO:0000259" key="5">
    <source>
        <dbReference type="Pfam" id="PF25917"/>
    </source>
</evidence>
<evidence type="ECO:0000259" key="6">
    <source>
        <dbReference type="Pfam" id="PF26002"/>
    </source>
</evidence>
<feature type="compositionally biased region" description="Basic and acidic residues" evidence="4">
    <location>
        <begin position="384"/>
        <end position="395"/>
    </location>
</feature>
<sequence>MAQKRKSNKMIYWLIGAVVVIFLFLLVGKSLGWVGKPKEIEVEFAKAKRVTIVEKVSASGTVQPVTEVKIAPEVSGEIIDLLIEEGDSVAKGKTLVRIRPDTWQSQLDRAEAGLSQQRANLEQSKANLLRSQATLTRTELEYKRNEKLFNEKVISDADWQLAKQNYEIAKNDVASAQQSVEAAHYIIRSTEASLKEARENFRKTSVVAPMNGIVSKLIVKNGERVVGTATMAGTEMLRIADLNKMEVRVNVNENDIVRVHLGDTAIIDVDAYTNQKKEFKGLVTLIANTAKDKTSTDAITEFEVRILILSSSYQDLVKEGNKFPFRPGMTASVDIITKTKANALSVPLASVTTRSADGTKTEEPQNNGGGGMDDDDGPPPAASTDKKPEKKKEDKTVIFVNDKGVAKMVEVKTGISDYDNIEIVSGVSDSTEVITGPFLAVSKRLKDGDKVKMAEKKEPEKKDK</sequence>
<dbReference type="PANTHER" id="PTHR32347">
    <property type="entry name" value="EFFLUX SYSTEM COMPONENT YKNX-RELATED"/>
    <property type="match status" value="1"/>
</dbReference>
<reference evidence="7 8" key="1">
    <citation type="submission" date="2021-01" db="EMBL/GenBank/DDBJ databases">
        <title>Chryseolinea sp. Jin1 Genome sequencing and assembly.</title>
        <authorList>
            <person name="Kim I."/>
        </authorList>
    </citation>
    <scope>NUCLEOTIDE SEQUENCE [LARGE SCALE GENOMIC DNA]</scope>
    <source>
        <strain evidence="7 8">Jin1</strain>
    </source>
</reference>
<accession>A0ABS1KWD2</accession>
<dbReference type="InterPro" id="IPR058625">
    <property type="entry name" value="MdtA-like_BSH"/>
</dbReference>
<feature type="domain" description="Multidrug resistance protein MdtA-like barrel-sandwich hybrid" evidence="5">
    <location>
        <begin position="67"/>
        <end position="226"/>
    </location>
</feature>
<evidence type="ECO:0000256" key="2">
    <source>
        <dbReference type="ARBA" id="ARBA00009477"/>
    </source>
</evidence>
<evidence type="ECO:0000313" key="7">
    <source>
        <dbReference type="EMBL" id="MBL0743776.1"/>
    </source>
</evidence>
<dbReference type="RefSeq" id="WP_202013231.1">
    <property type="nucleotide sequence ID" value="NZ_JAERRB010000008.1"/>
</dbReference>
<dbReference type="InterPro" id="IPR058982">
    <property type="entry name" value="Beta-barrel_AprE"/>
</dbReference>
<evidence type="ECO:0000313" key="8">
    <source>
        <dbReference type="Proteomes" id="UP000613030"/>
    </source>
</evidence>
<dbReference type="Pfam" id="PF26002">
    <property type="entry name" value="Beta-barrel_AprE"/>
    <property type="match status" value="1"/>
</dbReference>
<dbReference type="EMBL" id="JAERRB010000008">
    <property type="protein sequence ID" value="MBL0743776.1"/>
    <property type="molecule type" value="Genomic_DNA"/>
</dbReference>
<dbReference type="InterPro" id="IPR050465">
    <property type="entry name" value="UPF0194_transport"/>
</dbReference>
<dbReference type="Pfam" id="PF25917">
    <property type="entry name" value="BSH_RND"/>
    <property type="match status" value="1"/>
</dbReference>
<keyword evidence="3" id="KW-0175">Coiled coil</keyword>